<dbReference type="Proteomes" id="UP001595721">
    <property type="component" value="Unassembled WGS sequence"/>
</dbReference>
<organism evidence="10 11">
    <name type="scientific">Paracoccus mangrovi</name>
    <dbReference type="NCBI Taxonomy" id="1715645"/>
    <lineage>
        <taxon>Bacteria</taxon>
        <taxon>Pseudomonadati</taxon>
        <taxon>Pseudomonadota</taxon>
        <taxon>Alphaproteobacteria</taxon>
        <taxon>Rhodobacterales</taxon>
        <taxon>Paracoccaceae</taxon>
        <taxon>Paracoccus</taxon>
    </lineage>
</organism>
<comment type="pathway">
    <text evidence="9">Cofactor biosynthesis; biotin biosynthesis; biotin from 7,8-diaminononanoate: step 1/2.</text>
</comment>
<gene>
    <name evidence="9 10" type="primary">bioD</name>
    <name evidence="10" type="ORF">ACFOMH_07865</name>
</gene>
<feature type="active site" evidence="9">
    <location>
        <position position="32"/>
    </location>
</feature>
<feature type="binding site" evidence="9">
    <location>
        <begin position="95"/>
        <end position="98"/>
    </location>
    <ligand>
        <name>ATP</name>
        <dbReference type="ChEBI" id="CHEBI:30616"/>
    </ligand>
</feature>
<comment type="catalytic activity">
    <reaction evidence="8">
        <text>(7R,8S)-8-amino-7-(carboxyamino)nonanoate + ATP = (4R,5S)-dethiobiotin + ADP + phosphate + H(+)</text>
        <dbReference type="Rhea" id="RHEA:63684"/>
        <dbReference type="ChEBI" id="CHEBI:15378"/>
        <dbReference type="ChEBI" id="CHEBI:30616"/>
        <dbReference type="ChEBI" id="CHEBI:43474"/>
        <dbReference type="ChEBI" id="CHEBI:149470"/>
        <dbReference type="ChEBI" id="CHEBI:149473"/>
        <dbReference type="ChEBI" id="CHEBI:456216"/>
    </reaction>
</comment>
<evidence type="ECO:0000256" key="3">
    <source>
        <dbReference type="ARBA" id="ARBA00022723"/>
    </source>
</evidence>
<name>A0ABV7R4K2_9RHOB</name>
<dbReference type="GO" id="GO:0004141">
    <property type="term" value="F:dethiobiotin synthase activity"/>
    <property type="evidence" value="ECO:0007669"/>
    <property type="project" value="UniProtKB-EC"/>
</dbReference>
<evidence type="ECO:0000256" key="8">
    <source>
        <dbReference type="ARBA" id="ARBA00047386"/>
    </source>
</evidence>
<comment type="cofactor">
    <cofactor evidence="9">
        <name>Mg(2+)</name>
        <dbReference type="ChEBI" id="CHEBI:18420"/>
    </cofactor>
</comment>
<dbReference type="CDD" id="cd03109">
    <property type="entry name" value="DTBS"/>
    <property type="match status" value="1"/>
</dbReference>
<evidence type="ECO:0000256" key="5">
    <source>
        <dbReference type="ARBA" id="ARBA00022756"/>
    </source>
</evidence>
<keyword evidence="11" id="KW-1185">Reference proteome</keyword>
<keyword evidence="4 9" id="KW-0547">Nucleotide-binding</keyword>
<protein>
    <recommendedName>
        <fullName evidence="9">ATP-dependent dethiobiotin synthetase BioD</fullName>
        <ecNumber evidence="9">6.3.3.3</ecNumber>
    </recommendedName>
    <alternativeName>
        <fullName evidence="9">DTB synthetase</fullName>
        <shortName evidence="9">DTBS</shortName>
    </alternativeName>
    <alternativeName>
        <fullName evidence="9">Dethiobiotin synthase</fullName>
    </alternativeName>
</protein>
<dbReference type="PANTHER" id="PTHR43210:SF2">
    <property type="entry name" value="ATP-DEPENDENT DETHIOBIOTIN SYNTHETASE BIOD 2"/>
    <property type="match status" value="1"/>
</dbReference>
<comment type="function">
    <text evidence="9">Catalyzes a mechanistically unusual reaction, the ATP-dependent insertion of CO2 between the N7 and N8 nitrogen atoms of 7,8-diaminopelargonic acid (DAPA, also called 7,8-diammoniononanoate) to form a ureido ring.</text>
</comment>
<evidence type="ECO:0000313" key="11">
    <source>
        <dbReference type="Proteomes" id="UP001595721"/>
    </source>
</evidence>
<dbReference type="PANTHER" id="PTHR43210">
    <property type="entry name" value="DETHIOBIOTIN SYNTHETASE"/>
    <property type="match status" value="1"/>
</dbReference>
<keyword evidence="5 9" id="KW-0093">Biotin biosynthesis</keyword>
<comment type="caution">
    <text evidence="9">Lacks conserved residue(s) required for the propagation of feature annotation.</text>
</comment>
<feature type="binding site" evidence="9">
    <location>
        <begin position="12"/>
        <end position="17"/>
    </location>
    <ligand>
        <name>ATP</name>
        <dbReference type="ChEBI" id="CHEBI:30616"/>
    </ligand>
</feature>
<keyword evidence="7 9" id="KW-0460">Magnesium</keyword>
<comment type="caution">
    <text evidence="10">The sequence shown here is derived from an EMBL/GenBank/DDBJ whole genome shotgun (WGS) entry which is preliminary data.</text>
</comment>
<dbReference type="EMBL" id="JBHRXJ010000004">
    <property type="protein sequence ID" value="MFC3528092.1"/>
    <property type="molecule type" value="Genomic_DNA"/>
</dbReference>
<keyword evidence="3 9" id="KW-0479">Metal-binding</keyword>
<evidence type="ECO:0000256" key="6">
    <source>
        <dbReference type="ARBA" id="ARBA00022840"/>
    </source>
</evidence>
<dbReference type="NCBIfam" id="TIGR00347">
    <property type="entry name" value="bioD"/>
    <property type="match status" value="1"/>
</dbReference>
<dbReference type="Pfam" id="PF13500">
    <property type="entry name" value="AAA_26"/>
    <property type="match status" value="1"/>
</dbReference>
<comment type="catalytic activity">
    <reaction evidence="9">
        <text>(7R,8S)-7,8-diammoniononanoate + CO2 + ATP = (4R,5S)-dethiobiotin + ADP + phosphate + 3 H(+)</text>
        <dbReference type="Rhea" id="RHEA:15805"/>
        <dbReference type="ChEBI" id="CHEBI:15378"/>
        <dbReference type="ChEBI" id="CHEBI:16526"/>
        <dbReference type="ChEBI" id="CHEBI:30616"/>
        <dbReference type="ChEBI" id="CHEBI:43474"/>
        <dbReference type="ChEBI" id="CHEBI:149469"/>
        <dbReference type="ChEBI" id="CHEBI:149473"/>
        <dbReference type="ChEBI" id="CHEBI:456216"/>
        <dbReference type="EC" id="6.3.3.3"/>
    </reaction>
</comment>
<dbReference type="InterPro" id="IPR004472">
    <property type="entry name" value="DTB_synth_BioD"/>
</dbReference>
<dbReference type="SUPFAM" id="SSF52540">
    <property type="entry name" value="P-loop containing nucleoside triphosphate hydrolases"/>
    <property type="match status" value="1"/>
</dbReference>
<evidence type="ECO:0000256" key="9">
    <source>
        <dbReference type="HAMAP-Rule" id="MF_00336"/>
    </source>
</evidence>
<dbReference type="Gene3D" id="3.40.50.300">
    <property type="entry name" value="P-loop containing nucleotide triphosphate hydrolases"/>
    <property type="match status" value="1"/>
</dbReference>
<reference evidence="11" key="1">
    <citation type="journal article" date="2019" name="Int. J. Syst. Evol. Microbiol.">
        <title>The Global Catalogue of Microorganisms (GCM) 10K type strain sequencing project: providing services to taxonomists for standard genome sequencing and annotation.</title>
        <authorList>
            <consortium name="The Broad Institute Genomics Platform"/>
            <consortium name="The Broad Institute Genome Sequencing Center for Infectious Disease"/>
            <person name="Wu L."/>
            <person name="Ma J."/>
        </authorList>
    </citation>
    <scope>NUCLEOTIDE SEQUENCE [LARGE SCALE GENOMIC DNA]</scope>
    <source>
        <strain evidence="11">KCTC 42899</strain>
    </source>
</reference>
<comment type="subunit">
    <text evidence="9">Homodimer.</text>
</comment>
<proteinExistence type="inferred from homology"/>
<keyword evidence="6 9" id="KW-0067">ATP-binding</keyword>
<accession>A0ABV7R4K2</accession>
<feature type="binding site" evidence="9">
    <location>
        <position position="16"/>
    </location>
    <ligand>
        <name>Mg(2+)</name>
        <dbReference type="ChEBI" id="CHEBI:18420"/>
    </ligand>
</feature>
<dbReference type="PIRSF" id="PIRSF006755">
    <property type="entry name" value="DTB_synth"/>
    <property type="match status" value="1"/>
</dbReference>
<feature type="binding site" evidence="9">
    <location>
        <position position="43"/>
    </location>
    <ligand>
        <name>Mg(2+)</name>
        <dbReference type="ChEBI" id="CHEBI:18420"/>
    </ligand>
</feature>
<feature type="binding site" evidence="9">
    <location>
        <begin position="179"/>
        <end position="181"/>
    </location>
    <ligand>
        <name>ATP</name>
        <dbReference type="ChEBI" id="CHEBI:30616"/>
    </ligand>
</feature>
<feature type="binding site" evidence="9">
    <location>
        <position position="36"/>
    </location>
    <ligand>
        <name>substrate</name>
    </ligand>
</feature>
<dbReference type="EC" id="6.3.3.3" evidence="9"/>
<keyword evidence="1 9" id="KW-0963">Cytoplasm</keyword>
<dbReference type="RefSeq" id="WP_377743731.1">
    <property type="nucleotide sequence ID" value="NZ_JBHRXJ010000004.1"/>
</dbReference>
<dbReference type="HAMAP" id="MF_00336">
    <property type="entry name" value="BioD"/>
    <property type="match status" value="1"/>
</dbReference>
<evidence type="ECO:0000256" key="4">
    <source>
        <dbReference type="ARBA" id="ARBA00022741"/>
    </source>
</evidence>
<evidence type="ECO:0000256" key="2">
    <source>
        <dbReference type="ARBA" id="ARBA00022598"/>
    </source>
</evidence>
<evidence type="ECO:0000256" key="7">
    <source>
        <dbReference type="ARBA" id="ARBA00022842"/>
    </source>
</evidence>
<dbReference type="InterPro" id="IPR027417">
    <property type="entry name" value="P-loop_NTPase"/>
</dbReference>
<feature type="binding site" evidence="9">
    <location>
        <position position="95"/>
    </location>
    <ligand>
        <name>Mg(2+)</name>
        <dbReference type="ChEBI" id="CHEBI:18420"/>
    </ligand>
</feature>
<comment type="subcellular location">
    <subcellularLocation>
        <location evidence="9">Cytoplasm</location>
    </subcellularLocation>
</comment>
<evidence type="ECO:0000313" key="10">
    <source>
        <dbReference type="EMBL" id="MFC3528092.1"/>
    </source>
</evidence>
<sequence>MPAIIVTGADTDIGKTVFAAGLTARLNATYWKPIQSGLEGETDRQTVARLTGRPTLPEAAVFRLPASPHIAAAAEGRRIDETGLILPALRPLVVEGAGGLMVPLNDDATMLDLFARWRAPVILCARTSLGTINHSLLSLMALAARGIPVLGVAFIGDPEPEVETTIARIGGVRHLGRLPRLATLTPETLRTAFDAAFPAGVFDLPDGADR</sequence>
<evidence type="ECO:0000256" key="1">
    <source>
        <dbReference type="ARBA" id="ARBA00022490"/>
    </source>
</evidence>
<feature type="binding site" evidence="9">
    <location>
        <position position="43"/>
    </location>
    <ligand>
        <name>ATP</name>
        <dbReference type="ChEBI" id="CHEBI:30616"/>
    </ligand>
</feature>
<keyword evidence="2 9" id="KW-0436">Ligase</keyword>
<comment type="similarity">
    <text evidence="9">Belongs to the dethiobiotin synthetase family.</text>
</comment>